<dbReference type="AlphaFoldDB" id="A0A197K4I7"/>
<name>A0A197K4I7_9FUNG</name>
<keyword evidence="6" id="KW-0418">Kinase</keyword>
<gene>
    <name evidence="10" type="ORF">K457DRAFT_45455</name>
</gene>
<evidence type="ECO:0000256" key="1">
    <source>
        <dbReference type="ARBA" id="ARBA00000085"/>
    </source>
</evidence>
<dbReference type="SMART" id="SM00388">
    <property type="entry name" value="HisKA"/>
    <property type="match status" value="1"/>
</dbReference>
<evidence type="ECO:0000256" key="6">
    <source>
        <dbReference type="ARBA" id="ARBA00022777"/>
    </source>
</evidence>
<dbReference type="Gene3D" id="1.10.287.130">
    <property type="match status" value="1"/>
</dbReference>
<dbReference type="EMBL" id="KV442025">
    <property type="protein sequence ID" value="OAQ32395.1"/>
    <property type="molecule type" value="Genomic_DNA"/>
</dbReference>
<evidence type="ECO:0000256" key="4">
    <source>
        <dbReference type="ARBA" id="ARBA00022679"/>
    </source>
</evidence>
<dbReference type="InterPro" id="IPR004358">
    <property type="entry name" value="Sig_transdc_His_kin-like_C"/>
</dbReference>
<proteinExistence type="predicted"/>
<keyword evidence="8" id="KW-0902">Two-component regulatory system</keyword>
<organism evidence="10 11">
    <name type="scientific">Linnemannia elongata AG-77</name>
    <dbReference type="NCBI Taxonomy" id="1314771"/>
    <lineage>
        <taxon>Eukaryota</taxon>
        <taxon>Fungi</taxon>
        <taxon>Fungi incertae sedis</taxon>
        <taxon>Mucoromycota</taxon>
        <taxon>Mortierellomycotina</taxon>
        <taxon>Mortierellomycetes</taxon>
        <taxon>Mortierellales</taxon>
        <taxon>Mortierellaceae</taxon>
        <taxon>Linnemannia</taxon>
    </lineage>
</organism>
<dbReference type="SUPFAM" id="SSF47384">
    <property type="entry name" value="Homodimeric domain of signal transducing histidine kinase"/>
    <property type="match status" value="1"/>
</dbReference>
<evidence type="ECO:0000256" key="8">
    <source>
        <dbReference type="ARBA" id="ARBA00023012"/>
    </source>
</evidence>
<sequence length="231" mass="25362">EAAATAKSNFLANMSHEIRTPMNAVIGMSRILLDSKLNPELAECAETIESSGNQLMTVIDDILDFSKIESGNLKLERRLLDLSFVMESAVNLISSQASSKDLSLIYEIDRNCPVEIMGDVTRIRQILLNLMSNAVKFTKEGVIHVSVAVETQHETKPVKLIFAVKDTGVGIPANRFDKLFTSFSQVDESTTREYGGTGLGLAISKRLSEMMGGSMWVDSTPDVGSTFYFNI</sequence>
<keyword evidence="11" id="KW-1185">Reference proteome</keyword>
<dbReference type="SMART" id="SM00387">
    <property type="entry name" value="HATPase_c"/>
    <property type="match status" value="1"/>
</dbReference>
<dbReference type="InterPro" id="IPR036890">
    <property type="entry name" value="HATPase_C_sf"/>
</dbReference>
<dbReference type="CDD" id="cd00082">
    <property type="entry name" value="HisKA"/>
    <property type="match status" value="1"/>
</dbReference>
<dbReference type="PRINTS" id="PR00344">
    <property type="entry name" value="BCTRLSENSOR"/>
</dbReference>
<feature type="domain" description="Histidine kinase" evidence="9">
    <location>
        <begin position="13"/>
        <end position="231"/>
    </location>
</feature>
<evidence type="ECO:0000259" key="9">
    <source>
        <dbReference type="PROSITE" id="PS50109"/>
    </source>
</evidence>
<keyword evidence="7" id="KW-0067">ATP-binding</keyword>
<accession>A0A197K4I7</accession>
<dbReference type="STRING" id="1314771.A0A197K4I7"/>
<evidence type="ECO:0000256" key="2">
    <source>
        <dbReference type="ARBA" id="ARBA00012438"/>
    </source>
</evidence>
<dbReference type="Pfam" id="PF00512">
    <property type="entry name" value="HisKA"/>
    <property type="match status" value="1"/>
</dbReference>
<dbReference type="Proteomes" id="UP000078512">
    <property type="component" value="Unassembled WGS sequence"/>
</dbReference>
<dbReference type="GO" id="GO:0000155">
    <property type="term" value="F:phosphorelay sensor kinase activity"/>
    <property type="evidence" value="ECO:0007669"/>
    <property type="project" value="InterPro"/>
</dbReference>
<dbReference type="PANTHER" id="PTHR45339">
    <property type="entry name" value="HYBRID SIGNAL TRANSDUCTION HISTIDINE KINASE J"/>
    <property type="match status" value="1"/>
</dbReference>
<dbReference type="InterPro" id="IPR005467">
    <property type="entry name" value="His_kinase_dom"/>
</dbReference>
<feature type="non-terminal residue" evidence="10">
    <location>
        <position position="1"/>
    </location>
</feature>
<keyword evidence="3" id="KW-0597">Phosphoprotein</keyword>
<comment type="catalytic activity">
    <reaction evidence="1">
        <text>ATP + protein L-histidine = ADP + protein N-phospho-L-histidine.</text>
        <dbReference type="EC" id="2.7.13.3"/>
    </reaction>
</comment>
<dbReference type="PROSITE" id="PS50109">
    <property type="entry name" value="HIS_KIN"/>
    <property type="match status" value="1"/>
</dbReference>
<dbReference type="EC" id="2.7.13.3" evidence="2"/>
<evidence type="ECO:0000256" key="5">
    <source>
        <dbReference type="ARBA" id="ARBA00022741"/>
    </source>
</evidence>
<dbReference type="FunFam" id="1.10.287.130:FF:000002">
    <property type="entry name" value="Two-component osmosensing histidine kinase"/>
    <property type="match status" value="1"/>
</dbReference>
<dbReference type="PANTHER" id="PTHR45339:SF1">
    <property type="entry name" value="HYBRID SIGNAL TRANSDUCTION HISTIDINE KINASE J"/>
    <property type="match status" value="1"/>
</dbReference>
<keyword evidence="4" id="KW-0808">Transferase</keyword>
<dbReference type="FunFam" id="3.30.565.10:FF:000010">
    <property type="entry name" value="Sensor histidine kinase RcsC"/>
    <property type="match status" value="1"/>
</dbReference>
<dbReference type="Pfam" id="PF02518">
    <property type="entry name" value="HATPase_c"/>
    <property type="match status" value="1"/>
</dbReference>
<dbReference type="CDD" id="cd16922">
    <property type="entry name" value="HATPase_EvgS-ArcB-TorS-like"/>
    <property type="match status" value="1"/>
</dbReference>
<evidence type="ECO:0000313" key="10">
    <source>
        <dbReference type="EMBL" id="OAQ32395.1"/>
    </source>
</evidence>
<dbReference type="OrthoDB" id="60033at2759"/>
<evidence type="ECO:0000256" key="3">
    <source>
        <dbReference type="ARBA" id="ARBA00022553"/>
    </source>
</evidence>
<evidence type="ECO:0000256" key="7">
    <source>
        <dbReference type="ARBA" id="ARBA00022840"/>
    </source>
</evidence>
<dbReference type="GO" id="GO:0005524">
    <property type="term" value="F:ATP binding"/>
    <property type="evidence" value="ECO:0007669"/>
    <property type="project" value="UniProtKB-KW"/>
</dbReference>
<dbReference type="Gene3D" id="3.30.565.10">
    <property type="entry name" value="Histidine kinase-like ATPase, C-terminal domain"/>
    <property type="match status" value="1"/>
</dbReference>
<dbReference type="InterPro" id="IPR003594">
    <property type="entry name" value="HATPase_dom"/>
</dbReference>
<dbReference type="SUPFAM" id="SSF55874">
    <property type="entry name" value="ATPase domain of HSP90 chaperone/DNA topoisomerase II/histidine kinase"/>
    <property type="match status" value="1"/>
</dbReference>
<protein>
    <recommendedName>
        <fullName evidence="2">histidine kinase</fullName>
        <ecNumber evidence="2">2.7.13.3</ecNumber>
    </recommendedName>
</protein>
<dbReference type="InterPro" id="IPR036097">
    <property type="entry name" value="HisK_dim/P_sf"/>
</dbReference>
<dbReference type="InterPro" id="IPR003661">
    <property type="entry name" value="HisK_dim/P_dom"/>
</dbReference>
<reference evidence="10 11" key="1">
    <citation type="submission" date="2016-05" db="EMBL/GenBank/DDBJ databases">
        <title>Genome sequencing reveals origins of a unique bacterial endosymbiosis in the earliest lineages of terrestrial Fungi.</title>
        <authorList>
            <consortium name="DOE Joint Genome Institute"/>
            <person name="Uehling J."/>
            <person name="Gryganskyi A."/>
            <person name="Hameed K."/>
            <person name="Tschaplinski T."/>
            <person name="Misztal P."/>
            <person name="Wu S."/>
            <person name="Desiro A."/>
            <person name="Vande Pol N."/>
            <person name="Du Z.-Y."/>
            <person name="Zienkiewicz A."/>
            <person name="Zienkiewicz K."/>
            <person name="Morin E."/>
            <person name="Tisserant E."/>
            <person name="Splivallo R."/>
            <person name="Hainaut M."/>
            <person name="Henrissat B."/>
            <person name="Ohm R."/>
            <person name="Kuo A."/>
            <person name="Yan J."/>
            <person name="Lipzen A."/>
            <person name="Nolan M."/>
            <person name="Labutti K."/>
            <person name="Barry K."/>
            <person name="Goldstein A."/>
            <person name="Labbe J."/>
            <person name="Schadt C."/>
            <person name="Tuskan G."/>
            <person name="Grigoriev I."/>
            <person name="Martin F."/>
            <person name="Vilgalys R."/>
            <person name="Bonito G."/>
        </authorList>
    </citation>
    <scope>NUCLEOTIDE SEQUENCE [LARGE SCALE GENOMIC DNA]</scope>
    <source>
        <strain evidence="10 11">AG-77</strain>
    </source>
</reference>
<feature type="non-terminal residue" evidence="10">
    <location>
        <position position="231"/>
    </location>
</feature>
<keyword evidence="5" id="KW-0547">Nucleotide-binding</keyword>
<evidence type="ECO:0000313" key="11">
    <source>
        <dbReference type="Proteomes" id="UP000078512"/>
    </source>
</evidence>